<keyword evidence="6 9" id="KW-0472">Membrane</keyword>
<dbReference type="InterPro" id="IPR046342">
    <property type="entry name" value="CBS_dom_sf"/>
</dbReference>
<evidence type="ECO:0000256" key="8">
    <source>
        <dbReference type="PROSITE-ProRule" id="PRU00703"/>
    </source>
</evidence>
<evidence type="ECO:0000313" key="12">
    <source>
        <dbReference type="Proteomes" id="UP000095009"/>
    </source>
</evidence>
<evidence type="ECO:0000256" key="5">
    <source>
        <dbReference type="ARBA" id="ARBA00023065"/>
    </source>
</evidence>
<proteinExistence type="inferred from homology"/>
<comment type="subcellular location">
    <subcellularLocation>
        <location evidence="1 9">Membrane</location>
        <topology evidence="1 9">Multi-pass membrane protein</topology>
    </subcellularLocation>
</comment>
<dbReference type="InterPro" id="IPR014743">
    <property type="entry name" value="Cl-channel_core"/>
</dbReference>
<dbReference type="GO" id="GO:0005794">
    <property type="term" value="C:Golgi apparatus"/>
    <property type="evidence" value="ECO:0007669"/>
    <property type="project" value="TreeGrafter"/>
</dbReference>
<feature type="transmembrane region" description="Helical" evidence="9">
    <location>
        <begin position="428"/>
        <end position="447"/>
    </location>
</feature>
<dbReference type="Pfam" id="PF00571">
    <property type="entry name" value="CBS"/>
    <property type="match status" value="1"/>
</dbReference>
<keyword evidence="12" id="KW-1185">Reference proteome</keyword>
<accession>A0A1E3PQB2</accession>
<gene>
    <name evidence="11" type="ORF">NADFUDRAFT_32096</name>
</gene>
<dbReference type="Gene3D" id="3.10.580.10">
    <property type="entry name" value="CBS-domain"/>
    <property type="match status" value="1"/>
</dbReference>
<feature type="transmembrane region" description="Helical" evidence="9">
    <location>
        <begin position="209"/>
        <end position="228"/>
    </location>
</feature>
<name>A0A1E3PQB2_9ASCO</name>
<keyword evidence="2 9" id="KW-0813">Transport</keyword>
<evidence type="ECO:0000256" key="9">
    <source>
        <dbReference type="RuleBase" id="RU361221"/>
    </source>
</evidence>
<dbReference type="FunFam" id="1.10.3080.10:FF:000011">
    <property type="entry name" value="Chloride channel protein"/>
    <property type="match status" value="1"/>
</dbReference>
<feature type="transmembrane region" description="Helical" evidence="9">
    <location>
        <begin position="249"/>
        <end position="271"/>
    </location>
</feature>
<dbReference type="Pfam" id="PF00654">
    <property type="entry name" value="Voltage_CLC"/>
    <property type="match status" value="1"/>
</dbReference>
<evidence type="ECO:0000256" key="6">
    <source>
        <dbReference type="ARBA" id="ARBA00023136"/>
    </source>
</evidence>
<dbReference type="CDD" id="cd03684">
    <property type="entry name" value="ClC_3_like"/>
    <property type="match status" value="1"/>
</dbReference>
<feature type="domain" description="CBS" evidence="10">
    <location>
        <begin position="738"/>
        <end position="795"/>
    </location>
</feature>
<comment type="similarity">
    <text evidence="9">Belongs to the chloride channel (TC 2.A.49) family.</text>
</comment>
<dbReference type="PANTHER" id="PTHR45711:SF9">
    <property type="entry name" value="ANION_PROTON EXCHANGE TRANSPORTER GEF1"/>
    <property type="match status" value="1"/>
</dbReference>
<feature type="transmembrane region" description="Helical" evidence="9">
    <location>
        <begin position="478"/>
        <end position="498"/>
    </location>
</feature>
<evidence type="ECO:0000259" key="10">
    <source>
        <dbReference type="PROSITE" id="PS51371"/>
    </source>
</evidence>
<keyword evidence="8" id="KW-0129">CBS domain</keyword>
<dbReference type="InterPro" id="IPR000644">
    <property type="entry name" value="CBS_dom"/>
</dbReference>
<feature type="transmembrane region" description="Helical" evidence="9">
    <location>
        <begin position="510"/>
        <end position="530"/>
    </location>
</feature>
<evidence type="ECO:0000256" key="2">
    <source>
        <dbReference type="ARBA" id="ARBA00022448"/>
    </source>
</evidence>
<feature type="transmembrane region" description="Helical" evidence="9">
    <location>
        <begin position="311"/>
        <end position="335"/>
    </location>
</feature>
<dbReference type="PRINTS" id="PR00762">
    <property type="entry name" value="CLCHANNEL"/>
</dbReference>
<dbReference type="EMBL" id="KV454407">
    <property type="protein sequence ID" value="ODQ67434.1"/>
    <property type="molecule type" value="Genomic_DNA"/>
</dbReference>
<dbReference type="SUPFAM" id="SSF54631">
    <property type="entry name" value="CBS-domain pair"/>
    <property type="match status" value="1"/>
</dbReference>
<dbReference type="GO" id="GO:0005247">
    <property type="term" value="F:voltage-gated chloride channel activity"/>
    <property type="evidence" value="ECO:0007669"/>
    <property type="project" value="TreeGrafter"/>
</dbReference>
<organism evidence="11 12">
    <name type="scientific">Nadsonia fulvescens var. elongata DSM 6958</name>
    <dbReference type="NCBI Taxonomy" id="857566"/>
    <lineage>
        <taxon>Eukaryota</taxon>
        <taxon>Fungi</taxon>
        <taxon>Dikarya</taxon>
        <taxon>Ascomycota</taxon>
        <taxon>Saccharomycotina</taxon>
        <taxon>Dipodascomycetes</taxon>
        <taxon>Dipodascales</taxon>
        <taxon>Dipodascales incertae sedis</taxon>
        <taxon>Nadsonia</taxon>
    </lineage>
</organism>
<dbReference type="GO" id="GO:0005769">
    <property type="term" value="C:early endosome"/>
    <property type="evidence" value="ECO:0007669"/>
    <property type="project" value="TreeGrafter"/>
</dbReference>
<feature type="transmembrane region" description="Helical" evidence="9">
    <location>
        <begin position="138"/>
        <end position="162"/>
    </location>
</feature>
<dbReference type="AlphaFoldDB" id="A0A1E3PQB2"/>
<protein>
    <recommendedName>
        <fullName evidence="9">Chloride channel protein</fullName>
    </recommendedName>
</protein>
<feature type="transmembrane region" description="Helical" evidence="9">
    <location>
        <begin position="385"/>
        <end position="408"/>
    </location>
</feature>
<feature type="transmembrane region" description="Helical" evidence="9">
    <location>
        <begin position="581"/>
        <end position="599"/>
    </location>
</feature>
<reference evidence="11 12" key="1">
    <citation type="journal article" date="2016" name="Proc. Natl. Acad. Sci. U.S.A.">
        <title>Comparative genomics of biotechnologically important yeasts.</title>
        <authorList>
            <person name="Riley R."/>
            <person name="Haridas S."/>
            <person name="Wolfe K.H."/>
            <person name="Lopes M.R."/>
            <person name="Hittinger C.T."/>
            <person name="Goeker M."/>
            <person name="Salamov A.A."/>
            <person name="Wisecaver J.H."/>
            <person name="Long T.M."/>
            <person name="Calvey C.H."/>
            <person name="Aerts A.L."/>
            <person name="Barry K.W."/>
            <person name="Choi C."/>
            <person name="Clum A."/>
            <person name="Coughlan A.Y."/>
            <person name="Deshpande S."/>
            <person name="Douglass A.P."/>
            <person name="Hanson S.J."/>
            <person name="Klenk H.-P."/>
            <person name="LaButti K.M."/>
            <person name="Lapidus A."/>
            <person name="Lindquist E.A."/>
            <person name="Lipzen A.M."/>
            <person name="Meier-Kolthoff J.P."/>
            <person name="Ohm R.A."/>
            <person name="Otillar R.P."/>
            <person name="Pangilinan J.L."/>
            <person name="Peng Y."/>
            <person name="Rokas A."/>
            <person name="Rosa C.A."/>
            <person name="Scheuner C."/>
            <person name="Sibirny A.A."/>
            <person name="Slot J.C."/>
            <person name="Stielow J.B."/>
            <person name="Sun H."/>
            <person name="Kurtzman C.P."/>
            <person name="Blackwell M."/>
            <person name="Grigoriev I.V."/>
            <person name="Jeffries T.W."/>
        </authorList>
    </citation>
    <scope>NUCLEOTIDE SEQUENCE [LARGE SCALE GENOMIC DNA]</scope>
    <source>
        <strain evidence="11 12">DSM 6958</strain>
    </source>
</reference>
<evidence type="ECO:0000256" key="4">
    <source>
        <dbReference type="ARBA" id="ARBA00022989"/>
    </source>
</evidence>
<evidence type="ECO:0000256" key="3">
    <source>
        <dbReference type="ARBA" id="ARBA00022692"/>
    </source>
</evidence>
<dbReference type="PANTHER" id="PTHR45711">
    <property type="entry name" value="CHLORIDE CHANNEL PROTEIN"/>
    <property type="match status" value="1"/>
</dbReference>
<dbReference type="GO" id="GO:0006878">
    <property type="term" value="P:intracellular copper ion homeostasis"/>
    <property type="evidence" value="ECO:0007669"/>
    <property type="project" value="TreeGrafter"/>
</dbReference>
<dbReference type="OrthoDB" id="44789at2759"/>
<keyword evidence="7 9" id="KW-0868">Chloride</keyword>
<dbReference type="GO" id="GO:0005783">
    <property type="term" value="C:endoplasmic reticulum"/>
    <property type="evidence" value="ECO:0007669"/>
    <property type="project" value="TreeGrafter"/>
</dbReference>
<dbReference type="GO" id="GO:0005886">
    <property type="term" value="C:plasma membrane"/>
    <property type="evidence" value="ECO:0007669"/>
    <property type="project" value="TreeGrafter"/>
</dbReference>
<evidence type="ECO:0000256" key="1">
    <source>
        <dbReference type="ARBA" id="ARBA00004141"/>
    </source>
</evidence>
<dbReference type="GO" id="GO:0006879">
    <property type="term" value="P:intracellular iron ion homeostasis"/>
    <property type="evidence" value="ECO:0007669"/>
    <property type="project" value="TreeGrafter"/>
</dbReference>
<keyword evidence="4 9" id="KW-1133">Transmembrane helix</keyword>
<evidence type="ECO:0000256" key="7">
    <source>
        <dbReference type="ARBA" id="ARBA00023214"/>
    </source>
</evidence>
<dbReference type="Proteomes" id="UP000095009">
    <property type="component" value="Unassembled WGS sequence"/>
</dbReference>
<dbReference type="SUPFAM" id="SSF81340">
    <property type="entry name" value="Clc chloride channel"/>
    <property type="match status" value="1"/>
</dbReference>
<feature type="transmembrane region" description="Helical" evidence="9">
    <location>
        <begin position="551"/>
        <end position="575"/>
    </location>
</feature>
<dbReference type="PROSITE" id="PS51371">
    <property type="entry name" value="CBS"/>
    <property type="match status" value="1"/>
</dbReference>
<dbReference type="GO" id="GO:0000324">
    <property type="term" value="C:fungal-type vacuole"/>
    <property type="evidence" value="ECO:0007669"/>
    <property type="project" value="TreeGrafter"/>
</dbReference>
<dbReference type="Gene3D" id="1.10.3080.10">
    <property type="entry name" value="Clc chloride channel"/>
    <property type="match status" value="1"/>
</dbReference>
<sequence>MLDFSETSEINERNNSAVPLSEQLLPNDSFVNYETSHYFYNDDSWGQPETDLDASRQSDSSGEFLQRVNAVNSENNSRIVLDNIPEIKRYDEFATIDWIEDSARENMRRRKKQQQYKINSASQWKNNRTRVRYKLYELYSGAQGWIVLMIIGIAIGLIASILTTATEFLSDIKSGYCTKGFYLNRTFCCWEDVESCDKWQPWSYSILNYFIYVLLSTIFAFLSAFLVFEYAPTASGSGISEIKVIVGGFVMKGFLSFWTLVIKSICLPLAIAAGLSVGKEGPSIHYSACVGNVIGRLFPKYKNSATKMKEILTACTAAGVGVAFGSPIGGVLFSVEEISSQFELKTLWRSYFCALVATGTLAATNPYRNGQLVLFQVSYDRDWHFFEIIFFVVIGIFGGIYGILTINLNLRVQTFRKKYLRNYPIREATILALLTGLICYFNQFLAVDMTKSMGKLFHECEGDWGIDDICDPSARGQLVFSLLLATLIRFALVVVTYGCKVPAGIFVPSMAIGAMFGRFMGTLVEMLYTANPDMALFASCKKDVPCITPGTYAFLGAAAALSGIMNITVTVVVIMFELTGALTYILPTMIVVGVTKAITDKLGRGGIADQMIWFSGLPFVDNKAEHYLNQNVEAAADFIRENNGRSDIISLPYSGITLAEINKILNETSFQCYPVIEDGKYMFGFIGRAEILHVLERQKSSGTVSPSTMCIFDSALDRDTSAYSSSSTTDVLDFSSFVNKSPIKVYQGTSLDAVMEIFLKMGPKVIFVTNHKGHILSVLSRKDILRFQFVHEKLEGKITRWEISRNAELVDEKIWEIMRSVFIYCGDLYINIKQKVFSRD</sequence>
<keyword evidence="3 9" id="KW-0812">Transmembrane</keyword>
<dbReference type="InterPro" id="IPR001807">
    <property type="entry name" value="ClC"/>
</dbReference>
<evidence type="ECO:0000313" key="11">
    <source>
        <dbReference type="EMBL" id="ODQ67434.1"/>
    </source>
</evidence>
<keyword evidence="5 9" id="KW-0406">Ion transport</keyword>